<dbReference type="EMBL" id="JAGISH010000001">
    <property type="protein sequence ID" value="MBP0481399.1"/>
    <property type="molecule type" value="Genomic_DNA"/>
</dbReference>
<proteinExistence type="predicted"/>
<dbReference type="RefSeq" id="WP_209359054.1">
    <property type="nucleotide sequence ID" value="NZ_JAGISH010000001.1"/>
</dbReference>
<keyword evidence="1" id="KW-0812">Transmembrane</keyword>
<reference evidence="2" key="1">
    <citation type="submission" date="2021-03" db="EMBL/GenBank/DDBJ databases">
        <title>Sagittula salina sp. nov. strain M10.9X isolated from the marine waste.</title>
        <authorList>
            <person name="Satari L."/>
            <person name="Molina-Menor E."/>
            <person name="Vidal-Verdu A."/>
            <person name="Pascual J."/>
            <person name="Pereto J."/>
            <person name="Porcar M."/>
        </authorList>
    </citation>
    <scope>NUCLEOTIDE SEQUENCE</scope>
    <source>
        <strain evidence="2">M10.9X</strain>
    </source>
</reference>
<name>A0A940S1X2_9RHOB</name>
<keyword evidence="3" id="KW-1185">Reference proteome</keyword>
<sequence length="194" mass="22019">MMKKRLKAALSRFSRDTEGYVNVESIIVMPILLWLFGVGWVYFDAFHQQSVNQKANYVIADMISRETNGINGAYVDGAFDLLTTLTKSDDALTDMRIAVVQYDADKDSWSVVWSRQRGSTLRGRSNNLSDADMATYRTMLPAGMDNEQLLIVETWEDWEPAFDVGIGAFDIRTYSFTSPRYAPQIPYVRGNLNS</sequence>
<dbReference type="Proteomes" id="UP000675940">
    <property type="component" value="Unassembled WGS sequence"/>
</dbReference>
<evidence type="ECO:0008006" key="4">
    <source>
        <dbReference type="Google" id="ProtNLM"/>
    </source>
</evidence>
<accession>A0A940S1X2</accession>
<evidence type="ECO:0000313" key="2">
    <source>
        <dbReference type="EMBL" id="MBP0481399.1"/>
    </source>
</evidence>
<feature type="transmembrane region" description="Helical" evidence="1">
    <location>
        <begin position="21"/>
        <end position="43"/>
    </location>
</feature>
<dbReference type="AlphaFoldDB" id="A0A940S1X2"/>
<evidence type="ECO:0000256" key="1">
    <source>
        <dbReference type="SAM" id="Phobius"/>
    </source>
</evidence>
<comment type="caution">
    <text evidence="2">The sequence shown here is derived from an EMBL/GenBank/DDBJ whole genome shotgun (WGS) entry which is preliminary data.</text>
</comment>
<keyword evidence="1" id="KW-0472">Membrane</keyword>
<organism evidence="2 3">
    <name type="scientific">Sagittula salina</name>
    <dbReference type="NCBI Taxonomy" id="2820268"/>
    <lineage>
        <taxon>Bacteria</taxon>
        <taxon>Pseudomonadati</taxon>
        <taxon>Pseudomonadota</taxon>
        <taxon>Alphaproteobacteria</taxon>
        <taxon>Rhodobacterales</taxon>
        <taxon>Roseobacteraceae</taxon>
        <taxon>Sagittula</taxon>
    </lineage>
</organism>
<evidence type="ECO:0000313" key="3">
    <source>
        <dbReference type="Proteomes" id="UP000675940"/>
    </source>
</evidence>
<gene>
    <name evidence="2" type="ORF">J5474_02700</name>
</gene>
<keyword evidence="1" id="KW-1133">Transmembrane helix</keyword>
<protein>
    <recommendedName>
        <fullName evidence="4">Flp pilus assembly protein TadG</fullName>
    </recommendedName>
</protein>